<evidence type="ECO:0000256" key="2">
    <source>
        <dbReference type="ARBA" id="ARBA00022475"/>
    </source>
</evidence>
<evidence type="ECO:0000256" key="1">
    <source>
        <dbReference type="ARBA" id="ARBA00004651"/>
    </source>
</evidence>
<evidence type="ECO:0000313" key="8">
    <source>
        <dbReference type="Proteomes" id="UP000253209"/>
    </source>
</evidence>
<dbReference type="EMBL" id="QGDC01000002">
    <property type="protein sequence ID" value="RCH55904.1"/>
    <property type="molecule type" value="Genomic_DNA"/>
</dbReference>
<keyword evidence="8" id="KW-1185">Reference proteome</keyword>
<comment type="caution">
    <text evidence="7">The sequence shown here is derived from an EMBL/GenBank/DDBJ whole genome shotgun (WGS) entry which is preliminary data.</text>
</comment>
<proteinExistence type="predicted"/>
<feature type="transmembrane region" description="Helical" evidence="6">
    <location>
        <begin position="164"/>
        <end position="183"/>
    </location>
</feature>
<feature type="transmembrane region" description="Helical" evidence="6">
    <location>
        <begin position="12"/>
        <end position="34"/>
    </location>
</feature>
<feature type="transmembrane region" description="Helical" evidence="6">
    <location>
        <begin position="189"/>
        <end position="211"/>
    </location>
</feature>
<keyword evidence="2" id="KW-1003">Cell membrane</keyword>
<dbReference type="InterPro" id="IPR050833">
    <property type="entry name" value="Poly_Biosynth_Transport"/>
</dbReference>
<protein>
    <submittedName>
        <fullName evidence="7">Uncharacterized protein</fullName>
    </submittedName>
</protein>
<dbReference type="Proteomes" id="UP000253209">
    <property type="component" value="Unassembled WGS sequence"/>
</dbReference>
<organism evidence="7 8">
    <name type="scientific">Mucilaginibacter hurinus</name>
    <dbReference type="NCBI Taxonomy" id="2201324"/>
    <lineage>
        <taxon>Bacteria</taxon>
        <taxon>Pseudomonadati</taxon>
        <taxon>Bacteroidota</taxon>
        <taxon>Sphingobacteriia</taxon>
        <taxon>Sphingobacteriales</taxon>
        <taxon>Sphingobacteriaceae</taxon>
        <taxon>Mucilaginibacter</taxon>
    </lineage>
</organism>
<keyword evidence="4 6" id="KW-1133">Transmembrane helix</keyword>
<feature type="transmembrane region" description="Helical" evidence="6">
    <location>
        <begin position="375"/>
        <end position="398"/>
    </location>
</feature>
<feature type="transmembrane region" description="Helical" evidence="6">
    <location>
        <begin position="469"/>
        <end position="486"/>
    </location>
</feature>
<dbReference type="OrthoDB" id="1226227at2"/>
<comment type="subcellular location">
    <subcellularLocation>
        <location evidence="1">Cell membrane</location>
        <topology evidence="1">Multi-pass membrane protein</topology>
    </subcellularLocation>
</comment>
<feature type="transmembrane region" description="Helical" evidence="6">
    <location>
        <begin position="87"/>
        <end position="114"/>
    </location>
</feature>
<accession>A0A367GR10</accession>
<sequence>MPEELSHKRIVINAIAATAQVIVVGVSYVFLYIYLLRTLGESQLGVYTLVLSTSSIASLANFGITSSLVKFVADYRLKANHEELNKLIFTSLISLIVFFAALIMVAYAFGWFIIEHVVEIDKDYVQLALRILPYSLLCLFINELGGVFISILEGSQRNYIRNIIYIVNNLLFLVLTFVLVPKYGLVGVAYAQVVQSSLISIAGFFTGKSLLKDFNIFKWNWDKAIFKEIIAYGSKFQVVSIFQMLYEPATKTLLTKFAGLPAAAYYDMATRLVNQLRGLIANANQVLIPVIAHAAQNHMDEVRSLYRKALSITLTANIFLISAILGFGSLISFFWIGHQEPKFVFPLCVLSISLFVNILSGPAFFCSLGEGKMNLLVMINFFIAVANITGGILLGFLWGGKGVILSWGISYAVGSLALIILYQKGIKVKFRDVFSIKEDAVFFLISVVYCAVTVYIFNHFNIQYNLKTLLINIVIYLVIFIPNIFLNKNLKLITQKLLHRNTDKD</sequence>
<evidence type="ECO:0000256" key="3">
    <source>
        <dbReference type="ARBA" id="ARBA00022692"/>
    </source>
</evidence>
<dbReference type="RefSeq" id="WP_114003940.1">
    <property type="nucleotide sequence ID" value="NZ_QGDC01000002.1"/>
</dbReference>
<evidence type="ECO:0000256" key="5">
    <source>
        <dbReference type="ARBA" id="ARBA00023136"/>
    </source>
</evidence>
<dbReference type="AlphaFoldDB" id="A0A367GR10"/>
<feature type="transmembrane region" description="Helical" evidence="6">
    <location>
        <begin position="134"/>
        <end position="152"/>
    </location>
</feature>
<evidence type="ECO:0000256" key="6">
    <source>
        <dbReference type="SAM" id="Phobius"/>
    </source>
</evidence>
<feature type="transmembrane region" description="Helical" evidence="6">
    <location>
        <begin position="309"/>
        <end position="337"/>
    </location>
</feature>
<dbReference type="Pfam" id="PF01943">
    <property type="entry name" value="Polysacc_synt"/>
    <property type="match status" value="1"/>
</dbReference>
<keyword evidence="5 6" id="KW-0472">Membrane</keyword>
<gene>
    <name evidence="7" type="ORF">DJ568_03895</name>
</gene>
<dbReference type="PANTHER" id="PTHR30250:SF11">
    <property type="entry name" value="O-ANTIGEN TRANSPORTER-RELATED"/>
    <property type="match status" value="1"/>
</dbReference>
<dbReference type="GO" id="GO:0005886">
    <property type="term" value="C:plasma membrane"/>
    <property type="evidence" value="ECO:0007669"/>
    <property type="project" value="UniProtKB-SubCell"/>
</dbReference>
<feature type="transmembrane region" description="Helical" evidence="6">
    <location>
        <begin position="441"/>
        <end position="457"/>
    </location>
</feature>
<reference evidence="7 8" key="1">
    <citation type="submission" date="2018-05" db="EMBL/GenBank/DDBJ databases">
        <title>Mucilaginibacter hurinus sp. nov., isolated from briquette warehouse soil.</title>
        <authorList>
            <person name="Choi L."/>
        </authorList>
    </citation>
    <scope>NUCLEOTIDE SEQUENCE [LARGE SCALE GENOMIC DNA]</scope>
    <source>
        <strain evidence="7 8">ZR32</strain>
    </source>
</reference>
<evidence type="ECO:0000256" key="4">
    <source>
        <dbReference type="ARBA" id="ARBA00022989"/>
    </source>
</evidence>
<feature type="transmembrane region" description="Helical" evidence="6">
    <location>
        <begin position="343"/>
        <end position="368"/>
    </location>
</feature>
<dbReference type="InterPro" id="IPR002797">
    <property type="entry name" value="Polysacc_synth"/>
</dbReference>
<feature type="transmembrane region" description="Helical" evidence="6">
    <location>
        <begin position="46"/>
        <end position="66"/>
    </location>
</feature>
<feature type="transmembrane region" description="Helical" evidence="6">
    <location>
        <begin position="404"/>
        <end position="421"/>
    </location>
</feature>
<name>A0A367GR10_9SPHI</name>
<dbReference type="PANTHER" id="PTHR30250">
    <property type="entry name" value="PST FAMILY PREDICTED COLANIC ACID TRANSPORTER"/>
    <property type="match status" value="1"/>
</dbReference>
<keyword evidence="3 6" id="KW-0812">Transmembrane</keyword>
<evidence type="ECO:0000313" key="7">
    <source>
        <dbReference type="EMBL" id="RCH55904.1"/>
    </source>
</evidence>